<evidence type="ECO:0000313" key="3">
    <source>
        <dbReference type="EMBL" id="MBB3732864.1"/>
    </source>
</evidence>
<dbReference type="InterPro" id="IPR036390">
    <property type="entry name" value="WH_DNA-bd_sf"/>
</dbReference>
<dbReference type="Proteomes" id="UP000579945">
    <property type="component" value="Unassembled WGS sequence"/>
</dbReference>
<name>A0A7W5YUC2_9ACTN</name>
<dbReference type="GeneID" id="95394863"/>
<dbReference type="Gene3D" id="1.10.10.10">
    <property type="entry name" value="Winged helix-like DNA-binding domain superfamily/Winged helix DNA-binding domain"/>
    <property type="match status" value="1"/>
</dbReference>
<keyword evidence="3" id="KW-0808">Transferase</keyword>
<dbReference type="Pfam" id="PF09339">
    <property type="entry name" value="HTH_IclR"/>
    <property type="match status" value="1"/>
</dbReference>
<proteinExistence type="inferred from homology"/>
<dbReference type="GO" id="GO:0003677">
    <property type="term" value="F:DNA binding"/>
    <property type="evidence" value="ECO:0007669"/>
    <property type="project" value="InterPro"/>
</dbReference>
<dbReference type="Pfam" id="PF00480">
    <property type="entry name" value="ROK"/>
    <property type="match status" value="1"/>
</dbReference>
<dbReference type="PANTHER" id="PTHR18964:SF149">
    <property type="entry name" value="BIFUNCTIONAL UDP-N-ACETYLGLUCOSAMINE 2-EPIMERASE_N-ACETYLMANNOSAMINE KINASE"/>
    <property type="match status" value="1"/>
</dbReference>
<sequence length="388" mass="40828">MQVSGGDLQRLRQQNTLNSLRVLREARAPLTLTELVAQTGLSRASVGDVVAELQQRGWIAEVDPTPGTLGRPAKRYRFRTDVGHVLGIDIGVHKVLAVVTDLAGRVIASGRVAVDRHTARHERLEAVWRAIDAALVAAGRAASDLWGVTAGSTGVVNREGLVTRVHDLPDWAGVELAGHLGQRLPCPITIENDSKLAALAEQRLGVAAGVQDLVYLHVGRRPGAALILNGRLHHGFSGATGEVGLMEVTGWRTMAGHLEGCRAAVGASPEEAARLVFDAARAGDREAQAAVDTYAHHLALGTAAMVLTLDPELVVLGGGFSRSADVLLPALNRALEPHCVRVPDIRPSTLGEECVALGGACLALDDVDERLFSLEGAILDPAAPQGVS</sequence>
<dbReference type="GO" id="GO:0006355">
    <property type="term" value="P:regulation of DNA-templated transcription"/>
    <property type="evidence" value="ECO:0007669"/>
    <property type="project" value="InterPro"/>
</dbReference>
<keyword evidence="4" id="KW-1185">Reference proteome</keyword>
<evidence type="ECO:0000259" key="2">
    <source>
        <dbReference type="Pfam" id="PF09339"/>
    </source>
</evidence>
<dbReference type="PANTHER" id="PTHR18964">
    <property type="entry name" value="ROK (REPRESSOR, ORF, KINASE) FAMILY"/>
    <property type="match status" value="1"/>
</dbReference>
<evidence type="ECO:0000313" key="4">
    <source>
        <dbReference type="Proteomes" id="UP000579945"/>
    </source>
</evidence>
<evidence type="ECO:0000256" key="1">
    <source>
        <dbReference type="ARBA" id="ARBA00006479"/>
    </source>
</evidence>
<dbReference type="InterPro" id="IPR043129">
    <property type="entry name" value="ATPase_NBD"/>
</dbReference>
<keyword evidence="3" id="KW-0418">Kinase</keyword>
<dbReference type="SUPFAM" id="SSF46785">
    <property type="entry name" value="Winged helix' DNA-binding domain"/>
    <property type="match status" value="1"/>
</dbReference>
<dbReference type="RefSeq" id="WP_183660734.1">
    <property type="nucleotide sequence ID" value="NZ_JACIBV010000002.1"/>
</dbReference>
<feature type="domain" description="HTH iclR-type" evidence="2">
    <location>
        <begin position="20"/>
        <end position="60"/>
    </location>
</feature>
<dbReference type="SUPFAM" id="SSF53067">
    <property type="entry name" value="Actin-like ATPase domain"/>
    <property type="match status" value="1"/>
</dbReference>
<dbReference type="EMBL" id="JACIBV010000002">
    <property type="protein sequence ID" value="MBB3732864.1"/>
    <property type="molecule type" value="Genomic_DNA"/>
</dbReference>
<gene>
    <name evidence="3" type="ORF">FHR33_008811</name>
</gene>
<accession>A0A7W5YUC2</accession>
<dbReference type="InterPro" id="IPR005471">
    <property type="entry name" value="Tscrpt_reg_IclR_N"/>
</dbReference>
<dbReference type="AlphaFoldDB" id="A0A7W5YUC2"/>
<dbReference type="Gene3D" id="3.30.420.40">
    <property type="match status" value="2"/>
</dbReference>
<reference evidence="3 4" key="1">
    <citation type="submission" date="2020-08" db="EMBL/GenBank/DDBJ databases">
        <title>Sequencing the genomes of 1000 actinobacteria strains.</title>
        <authorList>
            <person name="Klenk H.-P."/>
        </authorList>
    </citation>
    <scope>NUCLEOTIDE SEQUENCE [LARGE SCALE GENOMIC DNA]</scope>
    <source>
        <strain evidence="3 4">DSM 44320</strain>
    </source>
</reference>
<dbReference type="InterPro" id="IPR036388">
    <property type="entry name" value="WH-like_DNA-bd_sf"/>
</dbReference>
<organism evidence="3 4">
    <name type="scientific">Nonomuraea dietziae</name>
    <dbReference type="NCBI Taxonomy" id="65515"/>
    <lineage>
        <taxon>Bacteria</taxon>
        <taxon>Bacillati</taxon>
        <taxon>Actinomycetota</taxon>
        <taxon>Actinomycetes</taxon>
        <taxon>Streptosporangiales</taxon>
        <taxon>Streptosporangiaceae</taxon>
        <taxon>Nonomuraea</taxon>
    </lineage>
</organism>
<dbReference type="GO" id="GO:0016301">
    <property type="term" value="F:kinase activity"/>
    <property type="evidence" value="ECO:0007669"/>
    <property type="project" value="UniProtKB-KW"/>
</dbReference>
<comment type="similarity">
    <text evidence="1">Belongs to the ROK (NagC/XylR) family.</text>
</comment>
<dbReference type="InterPro" id="IPR000600">
    <property type="entry name" value="ROK"/>
</dbReference>
<protein>
    <submittedName>
        <fullName evidence="3">Putative NBD/HSP70 family sugar kinase</fullName>
    </submittedName>
</protein>
<comment type="caution">
    <text evidence="3">The sequence shown here is derived from an EMBL/GenBank/DDBJ whole genome shotgun (WGS) entry which is preliminary data.</text>
</comment>